<dbReference type="RefSeq" id="WP_064393734.1">
    <property type="nucleotide sequence ID" value="NZ_LQIR01000001.1"/>
</dbReference>
<name>A0A101ADZ6_9MYCO</name>
<organism evidence="2 3">
    <name type="scientific">Mycobacterium lehmannii</name>
    <dbReference type="NCBI Taxonomy" id="2048550"/>
    <lineage>
        <taxon>Bacteria</taxon>
        <taxon>Bacillati</taxon>
        <taxon>Actinomycetota</taxon>
        <taxon>Actinomycetes</taxon>
        <taxon>Mycobacteriales</taxon>
        <taxon>Mycobacteriaceae</taxon>
        <taxon>Mycobacterium</taxon>
    </lineage>
</organism>
<evidence type="ECO:0000313" key="2">
    <source>
        <dbReference type="EMBL" id="KUI20934.1"/>
    </source>
</evidence>
<dbReference type="Proteomes" id="UP000053707">
    <property type="component" value="Unassembled WGS sequence"/>
</dbReference>
<comment type="caution">
    <text evidence="2">The sequence shown here is derived from an EMBL/GenBank/DDBJ whole genome shotgun (WGS) entry which is preliminary data.</text>
</comment>
<accession>A0A101ADZ6</accession>
<evidence type="ECO:0008006" key="4">
    <source>
        <dbReference type="Google" id="ProtNLM"/>
    </source>
</evidence>
<feature type="signal peptide" evidence="1">
    <location>
        <begin position="1"/>
        <end position="19"/>
    </location>
</feature>
<keyword evidence="1" id="KW-0732">Signal</keyword>
<dbReference type="EMBL" id="LQIR01000001">
    <property type="protein sequence ID" value="KUI20934.1"/>
    <property type="molecule type" value="Genomic_DNA"/>
</dbReference>
<dbReference type="AlphaFoldDB" id="A0A101ADZ6"/>
<proteinExistence type="predicted"/>
<evidence type="ECO:0000256" key="1">
    <source>
        <dbReference type="SAM" id="SignalP"/>
    </source>
</evidence>
<sequence>MRALCLMSAAAILVAGCSAERIVTTDEPFVASPTLTTAEPPAPPPKSAHLVDAFDYVARPAGSAVYYFTTPSGRWSCAVVPRDKAGCQSATSPQSSMNITGEPDTVDNGAGEQAAPNAIVIERDGEPRFVALEQPEFVLDDAKVLEFNRILVVAGFRCNVQEAGVSCMSEVTGKGFTFAPEGFQPRYTEVPANAP</sequence>
<feature type="chain" id="PRO_5007092748" description="Lipoprotein" evidence="1">
    <location>
        <begin position="20"/>
        <end position="195"/>
    </location>
</feature>
<dbReference type="PROSITE" id="PS51257">
    <property type="entry name" value="PROKAR_LIPOPROTEIN"/>
    <property type="match status" value="1"/>
</dbReference>
<reference evidence="2 3" key="1">
    <citation type="submission" date="2016-01" db="EMBL/GenBank/DDBJ databases">
        <authorList>
            <consortium name="TB Trials Study Group"/>
            <person name="Sutton G."/>
            <person name="Brinkac L."/>
            <person name="Sanka R."/>
            <person name="Adams M."/>
            <person name="Lau E.L."/>
            <person name="Macaden R."/>
            <person name="Grewal H.M.S."/>
        </authorList>
    </citation>
    <scope>NUCLEOTIDE SEQUENCE [LARGE SCALE GENOMIC DNA]</scope>
    <source>
        <strain evidence="2 3">IS-1744</strain>
    </source>
</reference>
<protein>
    <recommendedName>
        <fullName evidence="4">Lipoprotein</fullName>
    </recommendedName>
</protein>
<keyword evidence="3" id="KW-1185">Reference proteome</keyword>
<gene>
    <name evidence="2" type="ORF">AU192_10695</name>
</gene>
<evidence type="ECO:0000313" key="3">
    <source>
        <dbReference type="Proteomes" id="UP000053707"/>
    </source>
</evidence>